<evidence type="ECO:0000259" key="3">
    <source>
        <dbReference type="Pfam" id="PF25547"/>
    </source>
</evidence>
<dbReference type="SUPFAM" id="SSF140453">
    <property type="entry name" value="EsxAB dimer-like"/>
    <property type="match status" value="1"/>
</dbReference>
<comment type="caution">
    <text evidence="4">The sequence shown here is derived from an EMBL/GenBank/DDBJ whole genome shotgun (WGS) entry which is preliminary data.</text>
</comment>
<dbReference type="Gene3D" id="1.10.287.1060">
    <property type="entry name" value="ESAT-6-like"/>
    <property type="match status" value="1"/>
</dbReference>
<evidence type="ECO:0000256" key="1">
    <source>
        <dbReference type="SAM" id="MobiDB-lite"/>
    </source>
</evidence>
<accession>A0ABS5DJ09</accession>
<reference evidence="4 5" key="1">
    <citation type="submission" date="2021-04" db="EMBL/GenBank/DDBJ databases">
        <title>Whole-genome sequencing of Saccharopolyspora endophytica KCTC 19397.</title>
        <authorList>
            <person name="Ay H."/>
            <person name="Saygin H."/>
            <person name="Sahin N."/>
        </authorList>
    </citation>
    <scope>NUCLEOTIDE SEQUENCE [LARGE SCALE GENOMIC DNA]</scope>
    <source>
        <strain evidence="4 5">KCTC 19397</strain>
    </source>
</reference>
<feature type="compositionally biased region" description="Basic and acidic residues" evidence="1">
    <location>
        <begin position="523"/>
        <end position="535"/>
    </location>
</feature>
<feature type="region of interest" description="Disordered" evidence="1">
    <location>
        <begin position="249"/>
        <end position="362"/>
    </location>
</feature>
<protein>
    <recommendedName>
        <fullName evidence="6">Tox-PL domain-containing protein</fullName>
    </recommendedName>
</protein>
<sequence>MTNPLVAQREDSTQSFSGIQIAESVADTQKAIESGDWAAGVLGAVGTGLDALGMALDPFGAIFSAGVGWLIEHVGPVSDALDSLTGDPDEIKAHSETWKNISAELEAINTEMKELVKADTASWLGEAGDAYRKRSEDTANLIAAAKSAADGAADGIGTAGEVVAAVRTLVRDIIAELVGHLISWALQVVCTLGIALAWVVPQVVAEVAKVAARIADITTKLVKAMKALSPMLQKLGKSFSDASNALKKIKADGSKSPTPDKTPPPPKPDGPASTKPSGAGPSGSAPDAPKNPNGPDVGTPRGGPLPGDGPVGGAPVRPRPARRPERTGPTVGPRTAPMSNPTPKLQPPQPNQAPPGPNVISAQSFRDDAARNKFMQDNGLGAVQQINKQNFDNGVAGHNTNCGNCSVNVARYLKTGQVYPAAPSNPVTAGTVEQLAQPHGGGRFQPVKDYDEINQAMSKAPSGHVATVFAGWSDREIGHFFNVAKGNDGSVVYLDGQNGLPADISEKPSTLSVMDYPNSGTDPRWHQPRDPKPEVDLSGGKSPGPGSR</sequence>
<gene>
    <name evidence="4" type="ORF">KBO27_20150</name>
</gene>
<feature type="compositionally biased region" description="Pro residues" evidence="1">
    <location>
        <begin position="260"/>
        <end position="269"/>
    </location>
</feature>
<keyword evidence="5" id="KW-1185">Reference proteome</keyword>
<dbReference type="EMBL" id="JAGPXE010000008">
    <property type="protein sequence ID" value="MBQ0926266.1"/>
    <property type="molecule type" value="Genomic_DNA"/>
</dbReference>
<evidence type="ECO:0000313" key="4">
    <source>
        <dbReference type="EMBL" id="MBQ0926266.1"/>
    </source>
</evidence>
<dbReference type="Pfam" id="PF15644">
    <property type="entry name" value="Gln_amidase"/>
    <property type="match status" value="1"/>
</dbReference>
<evidence type="ECO:0008006" key="6">
    <source>
        <dbReference type="Google" id="ProtNLM"/>
    </source>
</evidence>
<dbReference type="InterPro" id="IPR057746">
    <property type="entry name" value="CpnT-like_N"/>
</dbReference>
<dbReference type="Pfam" id="PF25547">
    <property type="entry name" value="WXG100_2"/>
    <property type="match status" value="1"/>
</dbReference>
<evidence type="ECO:0000259" key="2">
    <source>
        <dbReference type="Pfam" id="PF15644"/>
    </source>
</evidence>
<dbReference type="InterPro" id="IPR028908">
    <property type="entry name" value="Tox-PL_dom"/>
</dbReference>
<feature type="compositionally biased region" description="Pro residues" evidence="1">
    <location>
        <begin position="344"/>
        <end position="357"/>
    </location>
</feature>
<feature type="compositionally biased region" description="Gly residues" evidence="1">
    <location>
        <begin position="300"/>
        <end position="312"/>
    </location>
</feature>
<feature type="region of interest" description="Disordered" evidence="1">
    <location>
        <begin position="501"/>
        <end position="548"/>
    </location>
</feature>
<feature type="domain" description="Outer membrane channel protein CpnT-like N-terminal" evidence="3">
    <location>
        <begin position="86"/>
        <end position="206"/>
    </location>
</feature>
<dbReference type="InterPro" id="IPR036689">
    <property type="entry name" value="ESAT-6-like_sf"/>
</dbReference>
<feature type="domain" description="Tox-PL" evidence="2">
    <location>
        <begin position="400"/>
        <end position="499"/>
    </location>
</feature>
<evidence type="ECO:0000313" key="5">
    <source>
        <dbReference type="Proteomes" id="UP000674084"/>
    </source>
</evidence>
<dbReference type="RefSeq" id="WP_210971429.1">
    <property type="nucleotide sequence ID" value="NZ_JAGPXE010000008.1"/>
</dbReference>
<organism evidence="4 5">
    <name type="scientific">Saccharopolyspora endophytica</name>
    <dbReference type="NCBI Taxonomy" id="543886"/>
    <lineage>
        <taxon>Bacteria</taxon>
        <taxon>Bacillati</taxon>
        <taxon>Actinomycetota</taxon>
        <taxon>Actinomycetes</taxon>
        <taxon>Pseudonocardiales</taxon>
        <taxon>Pseudonocardiaceae</taxon>
        <taxon>Saccharopolyspora</taxon>
    </lineage>
</organism>
<proteinExistence type="predicted"/>
<dbReference type="Proteomes" id="UP000674084">
    <property type="component" value="Unassembled WGS sequence"/>
</dbReference>
<name>A0ABS5DJ09_9PSEU</name>